<protein>
    <submittedName>
        <fullName evidence="1">Toxin-antitoxin system antitoxin subunit</fullName>
    </submittedName>
</protein>
<dbReference type="Gene3D" id="1.20.120.330">
    <property type="entry name" value="Nucleotidyltransferases domain 2"/>
    <property type="match status" value="1"/>
</dbReference>
<accession>A0A2W4T8X2</accession>
<reference evidence="1 2" key="1">
    <citation type="journal article" date="2018" name="Aquat. Microb. Ecol.">
        <title>Gammaproteobacterial methanotrophs dominate.</title>
        <authorList>
            <person name="Rissanen A.J."/>
            <person name="Saarenheimo J."/>
            <person name="Tiirola M."/>
            <person name="Peura S."/>
            <person name="Aalto S.L."/>
            <person name="Karvinen A."/>
            <person name="Nykanen H."/>
        </authorList>
    </citation>
    <scope>NUCLEOTIDE SEQUENCE [LARGE SCALE GENOMIC DNA]</scope>
    <source>
        <strain evidence="1">AMbin10</strain>
    </source>
</reference>
<comment type="caution">
    <text evidence="1">The sequence shown here is derived from an EMBL/GenBank/DDBJ whole genome shotgun (WGS) entry which is preliminary data.</text>
</comment>
<name>A0A2W4T8X2_9GAMM</name>
<sequence>MRPLDDLLDECELHILAIHEAMLRCPQPLTVSHFATRNPDLIAALDQFAYRFAKLQDTMSVQLFRRFALDALHEPVESMPVIDILNLLERYRYLPSTLRWQEIREIRNQITHEYCMDHGELIETLGIAFGMVAEMFGIVTTLKKAVSPLIKTPD</sequence>
<dbReference type="AlphaFoldDB" id="A0A2W4T8X2"/>
<evidence type="ECO:0000313" key="1">
    <source>
        <dbReference type="EMBL" id="PZN83710.1"/>
    </source>
</evidence>
<dbReference type="SUPFAM" id="SSF81593">
    <property type="entry name" value="Nucleotidyltransferase substrate binding subunit/domain"/>
    <property type="match status" value="1"/>
</dbReference>
<dbReference type="EMBL" id="QJPH01000178">
    <property type="protein sequence ID" value="PZN83710.1"/>
    <property type="molecule type" value="Genomic_DNA"/>
</dbReference>
<organism evidence="1 2">
    <name type="scientific">Candidatus Methylumidiphilus alinenensis</name>
    <dbReference type="NCBI Taxonomy" id="2202197"/>
    <lineage>
        <taxon>Bacteria</taxon>
        <taxon>Pseudomonadati</taxon>
        <taxon>Pseudomonadota</taxon>
        <taxon>Gammaproteobacteria</taxon>
        <taxon>Methylococcales</taxon>
        <taxon>Candidatus Methylumidiphilus</taxon>
    </lineage>
</organism>
<proteinExistence type="predicted"/>
<evidence type="ECO:0000313" key="2">
    <source>
        <dbReference type="Proteomes" id="UP000249396"/>
    </source>
</evidence>
<dbReference type="Proteomes" id="UP000249396">
    <property type="component" value="Unassembled WGS sequence"/>
</dbReference>
<gene>
    <name evidence="1" type="ORF">DM484_03890</name>
</gene>